<dbReference type="InterPro" id="IPR009057">
    <property type="entry name" value="Homeodomain-like_sf"/>
</dbReference>
<dbReference type="GO" id="GO:0004803">
    <property type="term" value="F:transposase activity"/>
    <property type="evidence" value="ECO:0007669"/>
    <property type="project" value="InterPro"/>
</dbReference>
<dbReference type="InterPro" id="IPR002514">
    <property type="entry name" value="Transposase_8"/>
</dbReference>
<dbReference type="Pfam" id="PF01527">
    <property type="entry name" value="HTH_Tnp_1"/>
    <property type="match status" value="1"/>
</dbReference>
<dbReference type="GO" id="GO:0006313">
    <property type="term" value="P:DNA transposition"/>
    <property type="evidence" value="ECO:0007669"/>
    <property type="project" value="InterPro"/>
</dbReference>
<proteinExistence type="predicted"/>
<keyword evidence="2" id="KW-1185">Reference proteome</keyword>
<organism evidence="1 2">
    <name type="scientific">Sporolactobacillus inulinus CASD</name>
    <dbReference type="NCBI Taxonomy" id="1069536"/>
    <lineage>
        <taxon>Bacteria</taxon>
        <taxon>Bacillati</taxon>
        <taxon>Bacillota</taxon>
        <taxon>Bacilli</taxon>
        <taxon>Bacillales</taxon>
        <taxon>Sporolactobacillaceae</taxon>
        <taxon>Sporolactobacillus</taxon>
    </lineage>
</organism>
<dbReference type="SUPFAM" id="SSF46689">
    <property type="entry name" value="Homeodomain-like"/>
    <property type="match status" value="1"/>
</dbReference>
<comment type="caution">
    <text evidence="1">The sequence shown here is derived from an EMBL/GenBank/DDBJ whole genome shotgun (WGS) entry which is preliminary data.</text>
</comment>
<dbReference type="Gene3D" id="1.10.10.10">
    <property type="entry name" value="Winged helix-like DNA-binding domain superfamily/Winged helix DNA-binding domain"/>
    <property type="match status" value="1"/>
</dbReference>
<dbReference type="EMBL" id="AFVQ02000160">
    <property type="protein sequence ID" value="KLI01810.1"/>
    <property type="molecule type" value="Genomic_DNA"/>
</dbReference>
<dbReference type="GO" id="GO:0003677">
    <property type="term" value="F:DNA binding"/>
    <property type="evidence" value="ECO:0007669"/>
    <property type="project" value="InterPro"/>
</dbReference>
<dbReference type="AlphaFoldDB" id="A0A0U1QLX4"/>
<evidence type="ECO:0000313" key="1">
    <source>
        <dbReference type="EMBL" id="KLI01810.1"/>
    </source>
</evidence>
<sequence>MKRKSYSQTFKVKVVLEILKEEKTLSELSSAYGVHVNQLRQWKKTALDQLPQLFDRKQNDQSRMQEEYEEKIDRLYGEVGRLTTELSWLKKKSGYDDVTR</sequence>
<dbReference type="Proteomes" id="UP000035553">
    <property type="component" value="Unassembled WGS sequence"/>
</dbReference>
<protein>
    <submittedName>
        <fullName evidence="1">Transposase</fullName>
    </submittedName>
</protein>
<name>A0A0U1QLX4_9BACL</name>
<evidence type="ECO:0000313" key="2">
    <source>
        <dbReference type="Proteomes" id="UP000035553"/>
    </source>
</evidence>
<dbReference type="STRING" id="1069536.SINU_11435"/>
<reference evidence="1 2" key="1">
    <citation type="journal article" date="2011" name="J. Bacteriol.">
        <title>Draft genome sequence of Sporolactobacillus inulinus strain CASD, an efficient D-lactic acid-producing bacterium with high-concentration lactate tolerance capability.</title>
        <authorList>
            <person name="Yu B."/>
            <person name="Su F."/>
            <person name="Wang L."/>
            <person name="Xu K."/>
            <person name="Zhao B."/>
            <person name="Xu P."/>
        </authorList>
    </citation>
    <scope>NUCLEOTIDE SEQUENCE [LARGE SCALE GENOMIC DNA]</scope>
    <source>
        <strain evidence="1 2">CASD</strain>
    </source>
</reference>
<gene>
    <name evidence="1" type="ORF">SINU_11435</name>
</gene>
<dbReference type="InterPro" id="IPR036388">
    <property type="entry name" value="WH-like_DNA-bd_sf"/>
</dbReference>
<dbReference type="OrthoDB" id="9781005at2"/>
<accession>A0A0U1QLX4</accession>